<organism evidence="2 3">
    <name type="scientific">Brevundimonas olei</name>
    <dbReference type="NCBI Taxonomy" id="657642"/>
    <lineage>
        <taxon>Bacteria</taxon>
        <taxon>Pseudomonadati</taxon>
        <taxon>Pseudomonadota</taxon>
        <taxon>Alphaproteobacteria</taxon>
        <taxon>Caulobacterales</taxon>
        <taxon>Caulobacteraceae</taxon>
        <taxon>Brevundimonas</taxon>
    </lineage>
</organism>
<dbReference type="Proteomes" id="UP001363460">
    <property type="component" value="Chromosome"/>
</dbReference>
<name>A0ABZ2I869_9CAUL</name>
<evidence type="ECO:0000256" key="1">
    <source>
        <dbReference type="SAM" id="MobiDB-lite"/>
    </source>
</evidence>
<keyword evidence="3" id="KW-1185">Reference proteome</keyword>
<accession>A0ABZ2I869</accession>
<proteinExistence type="predicted"/>
<evidence type="ECO:0000313" key="2">
    <source>
        <dbReference type="EMBL" id="WWT53427.1"/>
    </source>
</evidence>
<dbReference type="EMBL" id="CP146369">
    <property type="protein sequence ID" value="WWT53427.1"/>
    <property type="molecule type" value="Genomic_DNA"/>
</dbReference>
<feature type="compositionally biased region" description="Basic and acidic residues" evidence="1">
    <location>
        <begin position="73"/>
        <end position="85"/>
    </location>
</feature>
<evidence type="ECO:0000313" key="3">
    <source>
        <dbReference type="Proteomes" id="UP001363460"/>
    </source>
</evidence>
<feature type="region of interest" description="Disordered" evidence="1">
    <location>
        <begin position="1"/>
        <end position="85"/>
    </location>
</feature>
<reference evidence="2 3" key="1">
    <citation type="submission" date="2024-02" db="EMBL/GenBank/DDBJ databases">
        <title>Distribution and functional of Brevundimonas-related endobacteria within Verticillium dahliae.</title>
        <authorList>
            <person name="Zeng H."/>
        </authorList>
    </citation>
    <scope>NUCLEOTIDE SEQUENCE [LARGE SCALE GENOMIC DNA]</scope>
    <source>
        <strain evidence="2 3">TRM 44200</strain>
    </source>
</reference>
<sequence>MMLVAGLLIDQPVGDPPDAGRRGGGSRLAGPHDVEDLGPVSEQIVSDDPTVTSPPERFRTHDGAGSSSTQLEQFDKAEPERSRQA</sequence>
<protein>
    <submittedName>
        <fullName evidence="2">Uncharacterized protein</fullName>
    </submittedName>
</protein>
<gene>
    <name evidence="2" type="ORF">V8J38_09100</name>
</gene>